<feature type="compositionally biased region" description="Acidic residues" evidence="1">
    <location>
        <begin position="428"/>
        <end position="441"/>
    </location>
</feature>
<organism evidence="2 3">
    <name type="scientific">Marasmius crinis-equi</name>
    <dbReference type="NCBI Taxonomy" id="585013"/>
    <lineage>
        <taxon>Eukaryota</taxon>
        <taxon>Fungi</taxon>
        <taxon>Dikarya</taxon>
        <taxon>Basidiomycota</taxon>
        <taxon>Agaricomycotina</taxon>
        <taxon>Agaricomycetes</taxon>
        <taxon>Agaricomycetidae</taxon>
        <taxon>Agaricales</taxon>
        <taxon>Marasmiineae</taxon>
        <taxon>Marasmiaceae</taxon>
        <taxon>Marasmius</taxon>
    </lineage>
</organism>
<evidence type="ECO:0000313" key="2">
    <source>
        <dbReference type="EMBL" id="KAL0576727.1"/>
    </source>
</evidence>
<feature type="compositionally biased region" description="Basic residues" evidence="1">
    <location>
        <begin position="143"/>
        <end position="154"/>
    </location>
</feature>
<proteinExistence type="predicted"/>
<keyword evidence="3" id="KW-1185">Reference proteome</keyword>
<feature type="compositionally biased region" description="Basic residues" evidence="1">
    <location>
        <begin position="447"/>
        <end position="457"/>
    </location>
</feature>
<dbReference type="Proteomes" id="UP001465976">
    <property type="component" value="Unassembled WGS sequence"/>
</dbReference>
<evidence type="ECO:0000313" key="3">
    <source>
        <dbReference type="Proteomes" id="UP001465976"/>
    </source>
</evidence>
<evidence type="ECO:0000256" key="1">
    <source>
        <dbReference type="SAM" id="MobiDB-lite"/>
    </source>
</evidence>
<name>A0ABR3FNR3_9AGAR</name>
<reference evidence="2 3" key="1">
    <citation type="submission" date="2024-02" db="EMBL/GenBank/DDBJ databases">
        <title>A draft genome for the cacao thread blight pathogen Marasmius crinis-equi.</title>
        <authorList>
            <person name="Cohen S.P."/>
            <person name="Baruah I.K."/>
            <person name="Amoako-Attah I."/>
            <person name="Bukari Y."/>
            <person name="Meinhardt L.W."/>
            <person name="Bailey B.A."/>
        </authorList>
    </citation>
    <scope>NUCLEOTIDE SEQUENCE [LARGE SCALE GENOMIC DNA]</scope>
    <source>
        <strain evidence="2 3">GH-76</strain>
    </source>
</reference>
<feature type="compositionally biased region" description="Low complexity" evidence="1">
    <location>
        <begin position="467"/>
        <end position="487"/>
    </location>
</feature>
<feature type="compositionally biased region" description="Acidic residues" evidence="1">
    <location>
        <begin position="338"/>
        <end position="358"/>
    </location>
</feature>
<feature type="region of interest" description="Disordered" evidence="1">
    <location>
        <begin position="685"/>
        <end position="722"/>
    </location>
</feature>
<feature type="region of interest" description="Disordered" evidence="1">
    <location>
        <begin position="129"/>
        <end position="490"/>
    </location>
</feature>
<comment type="caution">
    <text evidence="2">The sequence shown here is derived from an EMBL/GenBank/DDBJ whole genome shotgun (WGS) entry which is preliminary data.</text>
</comment>
<sequence length="807" mass="88506">MPSKRTASQSSSARAPKRIQLDVNDDSEGDAPPVTPTPPKFRKALSSPAKKVRVATARLRDSLADGLYDVSAVGGYLLCVYSDTYLPDLGCIQNLPLIKIFSAAAAANPTTPKPKKKMEVDDQDKVIELSDDHEDATPVPKRSVAKHPQPKRVRPTANNDEGEEPRTPVPKSTKKARTKATDAEPRAEEEPSTPVQRKSAMRKSDVRPANPVATIESPVKSTSKKSTTQSFAGSAEGKPVKKPVTKAPKSIDKPQHIEDEDTEDDLPAREARTIKPQRLRSPVELSNDQGNGTGSLFDLEAEEEDEGNASQPPEAGDSEDVGDDSFINDAVDGNNDPVESDGEESVPEDEAVEQDDNESVSGDVVVEANSDDSADESRRGDPKGKRKYISPGPEDVEDQADSDVSANESRRRIRRGYAKGKRKYVSPEPEDVDEGDGDDSADESRRRVLHGKAKGKQKNVSPEPEESSLPPLTQQAPVPPTVAVNPNLRPDIQHPDFVEYYATLGPPTLPSTVARMHPYGWTTAQRDEEIEGLEVQAVIDGCQADEATRFRRSVPFAQYQNVFQPGRCDLRQFSYERDCIRIRLDNGRGALSSVAVWVTTGIVNRSYVEFPYTPRSTQGDTRDARTYKIVIMPTISWTLSLVIYSGSTTSSVPFGKVLCLFSHRNRFPTAKTMCILDTHRSPRKSAFTKKKSVPAKPVPAQSSSSQAGSSSSGGNFLHSLPPNRSFEDRIPVYDGRRIPSLTLKGFGWKERDWESLPSLPHYEQEVEEDALVTVGYTVSGWRPCNSVQSVMFNALFVIVLANPHAPV</sequence>
<feature type="region of interest" description="Disordered" evidence="1">
    <location>
        <begin position="1"/>
        <end position="44"/>
    </location>
</feature>
<feature type="compositionally biased region" description="Basic residues" evidence="1">
    <location>
        <begin position="411"/>
        <end position="424"/>
    </location>
</feature>
<dbReference type="EMBL" id="JBAHYK010000204">
    <property type="protein sequence ID" value="KAL0576727.1"/>
    <property type="molecule type" value="Genomic_DNA"/>
</dbReference>
<accession>A0ABR3FNR3</accession>
<feature type="compositionally biased region" description="Polar residues" evidence="1">
    <location>
        <begin position="1"/>
        <end position="13"/>
    </location>
</feature>
<feature type="compositionally biased region" description="Low complexity" evidence="1">
    <location>
        <begin position="694"/>
        <end position="714"/>
    </location>
</feature>
<gene>
    <name evidence="2" type="ORF">V5O48_005250</name>
</gene>
<protein>
    <submittedName>
        <fullName evidence="2">Uncharacterized protein</fullName>
    </submittedName>
</protein>
<feature type="compositionally biased region" description="Basic and acidic residues" evidence="1">
    <location>
        <begin position="179"/>
        <end position="189"/>
    </location>
</feature>